<dbReference type="Pfam" id="PF22692">
    <property type="entry name" value="LlgE_F_G_D1"/>
    <property type="match status" value="1"/>
</dbReference>
<feature type="domain" description="Flagellar hook protein FlgE/F/G-like D1" evidence="9">
    <location>
        <begin position="96"/>
        <end position="159"/>
    </location>
</feature>
<sequence length="264" mass="28627">MVRSLWTAATGMNGQQTNIDAISHNLSNVNTTGYKQQRVEFEDLIYQTAKLAGTPATEDTVTPVGIQQGHGVRVGATQRIMHQGSLQHTGVSTDVAIVGDGFFRVQKYDGSYAYTRDGSFQVDSTGQLLTSDGNRVMPEIILPEGYDVQTLVISQDGRVGVKINGETEPTEVGQLELYRFPNEIGLEADGDNLFKVSNASGAPIASRPGFEGMGKLEHKFLEMSNVSVVNEMVAMIVAQRAYEFNSKAIQTSDTMLGTAVSLKR</sequence>
<dbReference type="GO" id="GO:0071978">
    <property type="term" value="P:bacterial-type flagellum-dependent swarming motility"/>
    <property type="evidence" value="ECO:0007669"/>
    <property type="project" value="TreeGrafter"/>
</dbReference>
<keyword evidence="4 6" id="KW-0975">Bacterial flagellum</keyword>
<dbReference type="STRING" id="1125725.HMPREF1325_1760"/>
<dbReference type="InterPro" id="IPR001444">
    <property type="entry name" value="Flag_bb_rod_N"/>
</dbReference>
<dbReference type="GeneID" id="95565541"/>
<name>U2M9W8_TRESO</name>
<feature type="domain" description="Flagellar basal body rod protein N-terminal" evidence="7">
    <location>
        <begin position="7"/>
        <end position="35"/>
    </location>
</feature>
<evidence type="ECO:0000259" key="8">
    <source>
        <dbReference type="Pfam" id="PF06429"/>
    </source>
</evidence>
<gene>
    <name evidence="10" type="primary">flgG</name>
    <name evidence="11" type="ORF">HMPREF0860_0351</name>
    <name evidence="10" type="ORF">HMPREF1325_1760</name>
</gene>
<dbReference type="RefSeq" id="WP_016520395.1">
    <property type="nucleotide sequence ID" value="NZ_AUZJ01000066.1"/>
</dbReference>
<evidence type="ECO:0000256" key="2">
    <source>
        <dbReference type="ARBA" id="ARBA00009677"/>
    </source>
</evidence>
<evidence type="ECO:0000313" key="12">
    <source>
        <dbReference type="Proteomes" id="UP000016412"/>
    </source>
</evidence>
<evidence type="ECO:0000256" key="1">
    <source>
        <dbReference type="ARBA" id="ARBA00004117"/>
    </source>
</evidence>
<dbReference type="EMBL" id="AVQI01000080">
    <property type="protein sequence ID" value="ERJ98504.1"/>
    <property type="molecule type" value="Genomic_DNA"/>
</dbReference>
<dbReference type="SUPFAM" id="SSF117143">
    <property type="entry name" value="Flagellar hook protein flgE"/>
    <property type="match status" value="1"/>
</dbReference>
<dbReference type="Pfam" id="PF06429">
    <property type="entry name" value="Flg_bbr_C"/>
    <property type="match status" value="1"/>
</dbReference>
<dbReference type="InterPro" id="IPR053967">
    <property type="entry name" value="LlgE_F_G-like_D1"/>
</dbReference>
<dbReference type="OrthoDB" id="9804559at2"/>
<keyword evidence="10" id="KW-0969">Cilium</keyword>
<dbReference type="NCBIfam" id="NF009456">
    <property type="entry name" value="PRK12816.1"/>
    <property type="match status" value="1"/>
</dbReference>
<comment type="caution">
    <text evidence="10">The sequence shown here is derived from an EMBL/GenBank/DDBJ whole genome shotgun (WGS) entry which is preliminary data.</text>
</comment>
<evidence type="ECO:0000256" key="6">
    <source>
        <dbReference type="RuleBase" id="RU362116"/>
    </source>
</evidence>
<dbReference type="PANTHER" id="PTHR30435">
    <property type="entry name" value="FLAGELLAR PROTEIN"/>
    <property type="match status" value="1"/>
</dbReference>
<dbReference type="PANTHER" id="PTHR30435:SF19">
    <property type="entry name" value="FLAGELLAR BASAL-BODY ROD PROTEIN FLGG"/>
    <property type="match status" value="1"/>
</dbReference>
<keyword evidence="10" id="KW-0966">Cell projection</keyword>
<dbReference type="InterPro" id="IPR012834">
    <property type="entry name" value="FlgG_G_neg"/>
</dbReference>
<dbReference type="EMBL" id="AUZJ01000066">
    <property type="protein sequence ID" value="ERF59559.1"/>
    <property type="molecule type" value="Genomic_DNA"/>
</dbReference>
<dbReference type="eggNOG" id="COG4786">
    <property type="taxonomic scope" value="Bacteria"/>
</dbReference>
<dbReference type="Proteomes" id="UP000016646">
    <property type="component" value="Unassembled WGS sequence"/>
</dbReference>
<evidence type="ECO:0000313" key="11">
    <source>
        <dbReference type="EMBL" id="ERJ98504.1"/>
    </source>
</evidence>
<evidence type="ECO:0000256" key="5">
    <source>
        <dbReference type="NCBIfam" id="TIGR02488"/>
    </source>
</evidence>
<evidence type="ECO:0000259" key="7">
    <source>
        <dbReference type="Pfam" id="PF00460"/>
    </source>
</evidence>
<reference evidence="12 13" key="1">
    <citation type="submission" date="2013-08" db="EMBL/GenBank/DDBJ databases">
        <authorList>
            <person name="Durkin A.S."/>
            <person name="Haft D.R."/>
            <person name="McCorrison J."/>
            <person name="Torralba M."/>
            <person name="Gillis M."/>
            <person name="Haft D.H."/>
            <person name="Methe B."/>
            <person name="Sutton G."/>
            <person name="Nelson K.E."/>
        </authorList>
    </citation>
    <scope>NUCLEOTIDE SEQUENCE [LARGE SCALE GENOMIC DNA]</scope>
    <source>
        <strain evidence="11 13">ATCC 35536</strain>
        <strain evidence="10 12">VPI DR56BR1116</strain>
    </source>
</reference>
<dbReference type="InterPro" id="IPR037925">
    <property type="entry name" value="FlgE/F/G-like"/>
</dbReference>
<comment type="subcellular location">
    <subcellularLocation>
        <location evidence="1 6">Bacterial flagellum basal body</location>
    </subcellularLocation>
</comment>
<evidence type="ECO:0000313" key="10">
    <source>
        <dbReference type="EMBL" id="ERF59559.1"/>
    </source>
</evidence>
<evidence type="ECO:0000259" key="9">
    <source>
        <dbReference type="Pfam" id="PF22692"/>
    </source>
</evidence>
<organism evidence="10 12">
    <name type="scientific">Treponema socranskii subsp. socranskii VPI DR56BR1116 = ATCC 35536</name>
    <dbReference type="NCBI Taxonomy" id="1125725"/>
    <lineage>
        <taxon>Bacteria</taxon>
        <taxon>Pseudomonadati</taxon>
        <taxon>Spirochaetota</taxon>
        <taxon>Spirochaetia</taxon>
        <taxon>Spirochaetales</taxon>
        <taxon>Treponemataceae</taxon>
        <taxon>Treponema</taxon>
    </lineage>
</organism>
<protein>
    <recommendedName>
        <fullName evidence="3 5">Flagellar basal-body rod protein FlgG</fullName>
    </recommendedName>
</protein>
<dbReference type="PATRIC" id="fig|1125725.3.peg.2515"/>
<accession>U2M9W8</accession>
<dbReference type="AlphaFoldDB" id="U2M9W8"/>
<proteinExistence type="inferred from homology"/>
<dbReference type="NCBIfam" id="TIGR03506">
    <property type="entry name" value="FlgEFG_subfam"/>
    <property type="match status" value="2"/>
</dbReference>
<dbReference type="InterPro" id="IPR010930">
    <property type="entry name" value="Flg_bb/hook_C_dom"/>
</dbReference>
<dbReference type="InterPro" id="IPR020013">
    <property type="entry name" value="Flagellar_FlgE/F/G"/>
</dbReference>
<evidence type="ECO:0000256" key="4">
    <source>
        <dbReference type="ARBA" id="ARBA00023143"/>
    </source>
</evidence>
<dbReference type="GO" id="GO:0009426">
    <property type="term" value="C:bacterial-type flagellum basal body, distal rod"/>
    <property type="evidence" value="ECO:0007669"/>
    <property type="project" value="UniProtKB-UniRule"/>
</dbReference>
<feature type="domain" description="Flagellar basal-body/hook protein C-terminal" evidence="8">
    <location>
        <begin position="219"/>
        <end position="262"/>
    </location>
</feature>
<dbReference type="NCBIfam" id="TIGR02488">
    <property type="entry name" value="flgG_G_neg"/>
    <property type="match status" value="1"/>
</dbReference>
<keyword evidence="13" id="KW-1185">Reference proteome</keyword>
<dbReference type="Pfam" id="PF00460">
    <property type="entry name" value="Flg_bb_rod"/>
    <property type="match status" value="1"/>
</dbReference>
<evidence type="ECO:0000313" key="13">
    <source>
        <dbReference type="Proteomes" id="UP000016646"/>
    </source>
</evidence>
<keyword evidence="10" id="KW-0282">Flagellum</keyword>
<evidence type="ECO:0000256" key="3">
    <source>
        <dbReference type="ARBA" id="ARBA00017948"/>
    </source>
</evidence>
<dbReference type="Proteomes" id="UP000016412">
    <property type="component" value="Unassembled WGS sequence"/>
</dbReference>
<comment type="similarity">
    <text evidence="2 6">Belongs to the flagella basal body rod proteins family.</text>
</comment>